<feature type="region of interest" description="Disordered" evidence="1">
    <location>
        <begin position="33"/>
        <end position="53"/>
    </location>
</feature>
<accession>A0A1I0JRM8</accession>
<protein>
    <submittedName>
        <fullName evidence="2">Uncharacterized protein</fullName>
    </submittedName>
</protein>
<organism evidence="2 3">
    <name type="scientific">Pseudomonas graminis</name>
    <dbReference type="NCBI Taxonomy" id="158627"/>
    <lineage>
        <taxon>Bacteria</taxon>
        <taxon>Pseudomonadati</taxon>
        <taxon>Pseudomonadota</taxon>
        <taxon>Gammaproteobacteria</taxon>
        <taxon>Pseudomonadales</taxon>
        <taxon>Pseudomonadaceae</taxon>
        <taxon>Pseudomonas</taxon>
    </lineage>
</organism>
<dbReference type="Proteomes" id="UP000182332">
    <property type="component" value="Unassembled WGS sequence"/>
</dbReference>
<sequence length="53" mass="5908">MCLVAFLKILPNGEISFIKFILKLKGGAPFNRKQSRRIKGGPPPLSPLVKLQF</sequence>
<dbReference type="EMBL" id="FOHW01000076">
    <property type="protein sequence ID" value="SEU13023.1"/>
    <property type="molecule type" value="Genomic_DNA"/>
</dbReference>
<evidence type="ECO:0000313" key="3">
    <source>
        <dbReference type="Proteomes" id="UP000182332"/>
    </source>
</evidence>
<proteinExistence type="predicted"/>
<reference evidence="2 3" key="1">
    <citation type="submission" date="2016-10" db="EMBL/GenBank/DDBJ databases">
        <authorList>
            <person name="de Groot N.N."/>
        </authorList>
    </citation>
    <scope>NUCLEOTIDE SEQUENCE [LARGE SCALE GENOMIC DNA]</scope>
    <source>
        <strain evidence="2 3">DSM 11363</strain>
    </source>
</reference>
<evidence type="ECO:0000256" key="1">
    <source>
        <dbReference type="SAM" id="MobiDB-lite"/>
    </source>
</evidence>
<gene>
    <name evidence="2" type="ORF">SAMN05216197_1763</name>
</gene>
<evidence type="ECO:0000313" key="2">
    <source>
        <dbReference type="EMBL" id="SEU13023.1"/>
    </source>
</evidence>
<dbReference type="AlphaFoldDB" id="A0A1I0JRM8"/>
<name>A0A1I0JRM8_9PSED</name>